<evidence type="ECO:0000313" key="6">
    <source>
        <dbReference type="Proteomes" id="UP000494040"/>
    </source>
</evidence>
<organism evidence="5 6">
    <name type="scientific">Cimex lectularius</name>
    <name type="common">Bed bug</name>
    <name type="synonym">Acanthia lectularia</name>
    <dbReference type="NCBI Taxonomy" id="79782"/>
    <lineage>
        <taxon>Eukaryota</taxon>
        <taxon>Metazoa</taxon>
        <taxon>Ecdysozoa</taxon>
        <taxon>Arthropoda</taxon>
        <taxon>Hexapoda</taxon>
        <taxon>Insecta</taxon>
        <taxon>Pterygota</taxon>
        <taxon>Neoptera</taxon>
        <taxon>Paraneoptera</taxon>
        <taxon>Hemiptera</taxon>
        <taxon>Heteroptera</taxon>
        <taxon>Panheteroptera</taxon>
        <taxon>Cimicomorpha</taxon>
        <taxon>Cimicidae</taxon>
        <taxon>Cimex</taxon>
    </lineage>
</organism>
<dbReference type="GO" id="GO:0071230">
    <property type="term" value="P:cellular response to amino acid stimulus"/>
    <property type="evidence" value="ECO:0007669"/>
    <property type="project" value="InterPro"/>
</dbReference>
<accession>A0A8I6TCL6</accession>
<dbReference type="InterPro" id="IPR034601">
    <property type="entry name" value="LAMTOR4"/>
</dbReference>
<dbReference type="Proteomes" id="UP000494040">
    <property type="component" value="Unassembled WGS sequence"/>
</dbReference>
<sequence length="107" mass="12017">MFSFNKISDVCGYLVLNEDGAIISSGGDLENSEQVAYKVLTLVTLTDRLGPDDDVYKRMTVTYKDCCYVICLSNKKIYIVKKHFHPPTLNLTDDELGLKIPSHTINV</sequence>
<evidence type="ECO:0000256" key="1">
    <source>
        <dbReference type="ARBA" id="ARBA00004371"/>
    </source>
</evidence>
<dbReference type="GO" id="GO:0032008">
    <property type="term" value="P:positive regulation of TOR signaling"/>
    <property type="evidence" value="ECO:0007669"/>
    <property type="project" value="InterPro"/>
</dbReference>
<keyword evidence="3" id="KW-0458">Lysosome</keyword>
<dbReference type="AlphaFoldDB" id="A0A8I6TCL6"/>
<gene>
    <name evidence="5" type="primary">106663674</name>
</gene>
<comment type="subcellular location">
    <subcellularLocation>
        <location evidence="1">Lysosome</location>
    </subcellularLocation>
</comment>
<evidence type="ECO:0000256" key="3">
    <source>
        <dbReference type="ARBA" id="ARBA00023228"/>
    </source>
</evidence>
<protein>
    <recommendedName>
        <fullName evidence="4">Late endosomal/lysosomal adaptor and MAPK and MTOR activator 4</fullName>
    </recommendedName>
</protein>
<dbReference type="GO" id="GO:0005764">
    <property type="term" value="C:lysosome"/>
    <property type="evidence" value="ECO:0007669"/>
    <property type="project" value="UniProtKB-SubCell"/>
</dbReference>
<dbReference type="GO" id="GO:0071986">
    <property type="term" value="C:Ragulator complex"/>
    <property type="evidence" value="ECO:0007669"/>
    <property type="project" value="InterPro"/>
</dbReference>
<evidence type="ECO:0000256" key="4">
    <source>
        <dbReference type="ARBA" id="ARBA00032690"/>
    </source>
</evidence>
<dbReference type="OrthoDB" id="5965864at2759"/>
<keyword evidence="6" id="KW-1185">Reference proteome</keyword>
<evidence type="ECO:0000313" key="5">
    <source>
        <dbReference type="EnsemblMetazoa" id="XP_014244178.1"/>
    </source>
</evidence>
<proteinExistence type="inferred from homology"/>
<dbReference type="EnsemblMetazoa" id="XM_014388692.2">
    <property type="protein sequence ID" value="XP_014244178.1"/>
    <property type="gene ID" value="LOC106663674"/>
</dbReference>
<evidence type="ECO:0000256" key="2">
    <source>
        <dbReference type="ARBA" id="ARBA00010627"/>
    </source>
</evidence>
<dbReference type="PANTHER" id="PTHR33967:SF1">
    <property type="entry name" value="RAGULATOR COMPLEX PROTEIN LAMTOR4"/>
    <property type="match status" value="1"/>
</dbReference>
<reference evidence="5" key="1">
    <citation type="submission" date="2022-01" db="UniProtKB">
        <authorList>
            <consortium name="EnsemblMetazoa"/>
        </authorList>
    </citation>
    <scope>IDENTIFICATION</scope>
</reference>
<dbReference type="PANTHER" id="PTHR33967">
    <property type="entry name" value="RAGULATOR COMPLEX PROTEIN LAMTOR4"/>
    <property type="match status" value="1"/>
</dbReference>
<name>A0A8I6TCL6_CIMLE</name>
<comment type="similarity">
    <text evidence="2">Belongs to the LAMTOR4 family.</text>
</comment>
<dbReference type="SUPFAM" id="SSF103196">
    <property type="entry name" value="Roadblock/LC7 domain"/>
    <property type="match status" value="1"/>
</dbReference>
<dbReference type="GO" id="GO:0005085">
    <property type="term" value="F:guanyl-nucleotide exchange factor activity"/>
    <property type="evidence" value="ECO:0007669"/>
    <property type="project" value="TreeGrafter"/>
</dbReference>